<feature type="compositionally biased region" description="Polar residues" evidence="1">
    <location>
        <begin position="1"/>
        <end position="13"/>
    </location>
</feature>
<organism evidence="2 3">
    <name type="scientific">Caenorhabditis nigoni</name>
    <dbReference type="NCBI Taxonomy" id="1611254"/>
    <lineage>
        <taxon>Eukaryota</taxon>
        <taxon>Metazoa</taxon>
        <taxon>Ecdysozoa</taxon>
        <taxon>Nematoda</taxon>
        <taxon>Chromadorea</taxon>
        <taxon>Rhabditida</taxon>
        <taxon>Rhabditina</taxon>
        <taxon>Rhabditomorpha</taxon>
        <taxon>Rhabditoidea</taxon>
        <taxon>Rhabditidae</taxon>
        <taxon>Peloderinae</taxon>
        <taxon>Caenorhabditis</taxon>
    </lineage>
</organism>
<evidence type="ECO:0000313" key="3">
    <source>
        <dbReference type="Proteomes" id="UP000230233"/>
    </source>
</evidence>
<feature type="region of interest" description="Disordered" evidence="1">
    <location>
        <begin position="1"/>
        <end position="24"/>
    </location>
</feature>
<dbReference type="Proteomes" id="UP000230233">
    <property type="component" value="Chromosome I"/>
</dbReference>
<reference evidence="3" key="1">
    <citation type="submission" date="2017-10" db="EMBL/GenBank/DDBJ databases">
        <title>Rapid genome shrinkage in a self-fertile nematode reveals novel sperm competition proteins.</title>
        <authorList>
            <person name="Yin D."/>
            <person name="Schwarz E.M."/>
            <person name="Thomas C.G."/>
            <person name="Felde R.L."/>
            <person name="Korf I.F."/>
            <person name="Cutter A.D."/>
            <person name="Schartner C.M."/>
            <person name="Ralston E.J."/>
            <person name="Meyer B.J."/>
            <person name="Haag E.S."/>
        </authorList>
    </citation>
    <scope>NUCLEOTIDE SEQUENCE [LARGE SCALE GENOMIC DNA]</scope>
    <source>
        <strain evidence="3">JU1422</strain>
    </source>
</reference>
<accession>A0A2G5VMP0</accession>
<name>A0A2G5VMP0_9PELO</name>
<protein>
    <submittedName>
        <fullName evidence="2">Uncharacterized protein</fullName>
    </submittedName>
</protein>
<dbReference type="AlphaFoldDB" id="A0A2G5VMP0"/>
<feature type="compositionally biased region" description="Basic and acidic residues" evidence="1">
    <location>
        <begin position="144"/>
        <end position="154"/>
    </location>
</feature>
<feature type="region of interest" description="Disordered" evidence="1">
    <location>
        <begin position="37"/>
        <end position="68"/>
    </location>
</feature>
<sequence length="163" mass="18147">MKSCLKVSSCQKMSRSRSHPAKSGRILACGLEGVQKPSYTGQSSRVIGQRKEVNSPIQSSEGSMMSPIQCPVVRQFTKNSDKLITRPQAARDQRRCAQSNQGITQVQRADRHCCRCHPLRGRSAQSVAVKGKDYTLENTSSQTKKKEWNGRLDPEAQLQRSSL</sequence>
<evidence type="ECO:0000313" key="2">
    <source>
        <dbReference type="EMBL" id="PIC52920.1"/>
    </source>
</evidence>
<keyword evidence="3" id="KW-1185">Reference proteome</keyword>
<evidence type="ECO:0000256" key="1">
    <source>
        <dbReference type="SAM" id="MobiDB-lite"/>
    </source>
</evidence>
<proteinExistence type="predicted"/>
<feature type="compositionally biased region" description="Polar residues" evidence="1">
    <location>
        <begin position="37"/>
        <end position="46"/>
    </location>
</feature>
<gene>
    <name evidence="2" type="primary">Cnig_chr_I.g2832</name>
    <name evidence="2" type="ORF">B9Z55_002832</name>
</gene>
<comment type="caution">
    <text evidence="2">The sequence shown here is derived from an EMBL/GenBank/DDBJ whole genome shotgun (WGS) entry which is preliminary data.</text>
</comment>
<feature type="region of interest" description="Disordered" evidence="1">
    <location>
        <begin position="130"/>
        <end position="163"/>
    </location>
</feature>
<dbReference type="EMBL" id="PDUG01000001">
    <property type="protein sequence ID" value="PIC52920.1"/>
    <property type="molecule type" value="Genomic_DNA"/>
</dbReference>